<dbReference type="Pfam" id="PF11148">
    <property type="entry name" value="DUF2922"/>
    <property type="match status" value="1"/>
</dbReference>
<reference evidence="1 2" key="1">
    <citation type="submission" date="2020-03" db="EMBL/GenBank/DDBJ databases">
        <title>Complete genome sequence of Lactobacillus paracasei strain NFFJ04, isolated from animal feed.</title>
        <authorList>
            <person name="Jung J.Y."/>
        </authorList>
    </citation>
    <scope>NUCLEOTIDE SEQUENCE [LARGE SCALE GENOMIC DNA]</scope>
    <source>
        <strain evidence="1 2">NFFJ04</strain>
    </source>
</reference>
<gene>
    <name evidence="1" type="ORF">HCJ88_12535</name>
</gene>
<dbReference type="RefSeq" id="WP_193137186.1">
    <property type="nucleotide sequence ID" value="NZ_CP050500.1"/>
</dbReference>
<organism evidence="1 2">
    <name type="scientific">Lacticaseibacillus paracasei</name>
    <name type="common">Lactobacillus paracasei</name>
    <dbReference type="NCBI Taxonomy" id="1597"/>
    <lineage>
        <taxon>Bacteria</taxon>
        <taxon>Bacillati</taxon>
        <taxon>Bacillota</taxon>
        <taxon>Bacilli</taxon>
        <taxon>Lactobacillales</taxon>
        <taxon>Lactobacillaceae</taxon>
        <taxon>Lacticaseibacillus</taxon>
    </lineage>
</organism>
<dbReference type="EMBL" id="CP050500">
    <property type="protein sequence ID" value="QOP56532.1"/>
    <property type="molecule type" value="Genomic_DNA"/>
</dbReference>
<evidence type="ECO:0000313" key="2">
    <source>
        <dbReference type="Proteomes" id="UP000593972"/>
    </source>
</evidence>
<protein>
    <submittedName>
        <fullName evidence="1">DUF2922 domain-containing protein</fullName>
    </submittedName>
</protein>
<evidence type="ECO:0000313" key="1">
    <source>
        <dbReference type="EMBL" id="QOP56532.1"/>
    </source>
</evidence>
<dbReference type="Proteomes" id="UP000593972">
    <property type="component" value="Chromosome"/>
</dbReference>
<proteinExistence type="predicted"/>
<dbReference type="AlphaFoldDB" id="A0ABD7BV61"/>
<dbReference type="InterPro" id="IPR021321">
    <property type="entry name" value="DUF2922"/>
</dbReference>
<sequence length="79" mass="8650">MEQTLVVSFKTGDGKTASVRFQDVPADISEATASQFMDKLHGITDQFVKAGIQQYVTHVAAKIVQTETKDLYTNEGLAE</sequence>
<accession>A0ABD7BV61</accession>
<name>A0ABD7BV61_LACPA</name>